<feature type="non-terminal residue" evidence="3">
    <location>
        <position position="355"/>
    </location>
</feature>
<proteinExistence type="predicted"/>
<dbReference type="GO" id="GO:0006013">
    <property type="term" value="P:mannose metabolic process"/>
    <property type="evidence" value="ECO:0007669"/>
    <property type="project" value="InterPro"/>
</dbReference>
<dbReference type="Gene3D" id="3.20.110.10">
    <property type="entry name" value="Glycoside hydrolase 38, N terminal domain"/>
    <property type="match status" value="1"/>
</dbReference>
<protein>
    <submittedName>
        <fullName evidence="3">Uncharacterized protein</fullName>
    </submittedName>
</protein>
<dbReference type="Pfam" id="PF01074">
    <property type="entry name" value="Glyco_hydro_38N"/>
    <property type="match status" value="1"/>
</dbReference>
<evidence type="ECO:0000313" key="3">
    <source>
        <dbReference type="EMBL" id="KKL26312.1"/>
    </source>
</evidence>
<evidence type="ECO:0000259" key="1">
    <source>
        <dbReference type="Pfam" id="PF01074"/>
    </source>
</evidence>
<dbReference type="InterPro" id="IPR054723">
    <property type="entry name" value="Ams1-like_N"/>
</dbReference>
<dbReference type="GO" id="GO:0004559">
    <property type="term" value="F:alpha-mannosidase activity"/>
    <property type="evidence" value="ECO:0007669"/>
    <property type="project" value="InterPro"/>
</dbReference>
<name>A0A0F9CIQ1_9ZZZZ</name>
<dbReference type="InterPro" id="IPR011330">
    <property type="entry name" value="Glyco_hydro/deAcase_b/a-brl"/>
</dbReference>
<dbReference type="EMBL" id="LAZR01035881">
    <property type="protein sequence ID" value="KKL26312.1"/>
    <property type="molecule type" value="Genomic_DNA"/>
</dbReference>
<accession>A0A0F9CIQ1</accession>
<reference evidence="3" key="1">
    <citation type="journal article" date="2015" name="Nature">
        <title>Complex archaea that bridge the gap between prokaryotes and eukaryotes.</title>
        <authorList>
            <person name="Spang A."/>
            <person name="Saw J.H."/>
            <person name="Jorgensen S.L."/>
            <person name="Zaremba-Niedzwiedzka K."/>
            <person name="Martijn J."/>
            <person name="Lind A.E."/>
            <person name="van Eijk R."/>
            <person name="Schleper C."/>
            <person name="Guy L."/>
            <person name="Ettema T.J."/>
        </authorList>
    </citation>
    <scope>NUCLEOTIDE SEQUENCE</scope>
</reference>
<dbReference type="PANTHER" id="PTHR46017">
    <property type="entry name" value="ALPHA-MANNOSIDASE 2C1"/>
    <property type="match status" value="1"/>
</dbReference>
<evidence type="ECO:0000259" key="2">
    <source>
        <dbReference type="Pfam" id="PF22907"/>
    </source>
</evidence>
<organism evidence="3">
    <name type="scientific">marine sediment metagenome</name>
    <dbReference type="NCBI Taxonomy" id="412755"/>
    <lineage>
        <taxon>unclassified sequences</taxon>
        <taxon>metagenomes</taxon>
        <taxon>ecological metagenomes</taxon>
    </lineage>
</organism>
<feature type="domain" description="Glycoside hydrolase family 38 N-terminal" evidence="1">
    <location>
        <begin position="249"/>
        <end position="354"/>
    </location>
</feature>
<dbReference type="SUPFAM" id="SSF88713">
    <property type="entry name" value="Glycoside hydrolase/deacetylase"/>
    <property type="match status" value="1"/>
</dbReference>
<dbReference type="AlphaFoldDB" id="A0A0F9CIQ1"/>
<dbReference type="GO" id="GO:0009313">
    <property type="term" value="P:oligosaccharide catabolic process"/>
    <property type="evidence" value="ECO:0007669"/>
    <property type="project" value="TreeGrafter"/>
</dbReference>
<sequence>MALSIDWSRRIDLWCEAVRERVMTSLSELPVEFAPTMEHLAAAAARKLPFKPIRRGRKWGRKWQYGWFRCKVRLPRAKAGRPVVLAAKVGSPEVEMLVFVNGVVVSGLDRWHDHVDLTALAPAGKTLNILIEAYAGHGHPVSRCAFLTPGRQSVPEPPALQQAFEGIRLCEWNEPAYQLWMDAETLRGLMHGVRRDSLRQVRIGKTLSEASCAVDPEAPTEQFDREAGKARKLLAPALAAINGTTAPEMYCFGHAHIDVAWLWPLAQTYRKNAHTFSTALALMEKYREYRFLQSQAQLYDYVKAQYPDVYARIRKAVRRGQWIVEGGMWVEADTNISGGEGLIRQFLYGKEFFRR</sequence>
<dbReference type="InterPro" id="IPR027291">
    <property type="entry name" value="Glyco_hydro_38_N_sf"/>
</dbReference>
<gene>
    <name evidence="3" type="ORF">LCGC14_2396560</name>
</gene>
<dbReference type="PANTHER" id="PTHR46017:SF1">
    <property type="entry name" value="ALPHA-MANNOSIDASE 2C1"/>
    <property type="match status" value="1"/>
</dbReference>
<dbReference type="InterPro" id="IPR000602">
    <property type="entry name" value="Glyco_hydro_38_N"/>
</dbReference>
<feature type="domain" description="Alpha-mannosidase Ams1-like N-terminal" evidence="2">
    <location>
        <begin position="38"/>
        <end position="135"/>
    </location>
</feature>
<dbReference type="Pfam" id="PF22907">
    <property type="entry name" value="Ams1-like_1st"/>
    <property type="match status" value="1"/>
</dbReference>
<comment type="caution">
    <text evidence="3">The sequence shown here is derived from an EMBL/GenBank/DDBJ whole genome shotgun (WGS) entry which is preliminary data.</text>
</comment>